<reference evidence="1" key="5">
    <citation type="journal article" date="2021" name="G3 (Bethesda)">
        <title>Aegilops tauschii genome assembly Aet v5.0 features greater sequence contiguity and improved annotation.</title>
        <authorList>
            <person name="Wang L."/>
            <person name="Zhu T."/>
            <person name="Rodriguez J.C."/>
            <person name="Deal K.R."/>
            <person name="Dubcovsky J."/>
            <person name="McGuire P.E."/>
            <person name="Lux T."/>
            <person name="Spannagl M."/>
            <person name="Mayer K.F.X."/>
            <person name="Baldrich P."/>
            <person name="Meyers B.C."/>
            <person name="Huo N."/>
            <person name="Gu Y.Q."/>
            <person name="Zhou H."/>
            <person name="Devos K.M."/>
            <person name="Bennetzen J.L."/>
            <person name="Unver T."/>
            <person name="Budak H."/>
            <person name="Gulick P.J."/>
            <person name="Galiba G."/>
            <person name="Kalapos B."/>
            <person name="Nelson D.R."/>
            <person name="Li P."/>
            <person name="You F.M."/>
            <person name="Luo M.C."/>
            <person name="Dvorak J."/>
        </authorList>
    </citation>
    <scope>NUCLEOTIDE SEQUENCE [LARGE SCALE GENOMIC DNA]</scope>
    <source>
        <strain evidence="1">cv. AL8/78</strain>
    </source>
</reference>
<reference evidence="2" key="2">
    <citation type="journal article" date="2017" name="Nat. Plants">
        <title>The Aegilops tauschii genome reveals multiple impacts of transposons.</title>
        <authorList>
            <person name="Zhao G."/>
            <person name="Zou C."/>
            <person name="Li K."/>
            <person name="Wang K."/>
            <person name="Li T."/>
            <person name="Gao L."/>
            <person name="Zhang X."/>
            <person name="Wang H."/>
            <person name="Yang Z."/>
            <person name="Liu X."/>
            <person name="Jiang W."/>
            <person name="Mao L."/>
            <person name="Kong X."/>
            <person name="Jiao Y."/>
            <person name="Jia J."/>
        </authorList>
    </citation>
    <scope>NUCLEOTIDE SEQUENCE [LARGE SCALE GENOMIC DNA]</scope>
    <source>
        <strain evidence="2">cv. AL8/78</strain>
    </source>
</reference>
<organism evidence="1 2">
    <name type="scientific">Aegilops tauschii subsp. strangulata</name>
    <name type="common">Goatgrass</name>
    <dbReference type="NCBI Taxonomy" id="200361"/>
    <lineage>
        <taxon>Eukaryota</taxon>
        <taxon>Viridiplantae</taxon>
        <taxon>Streptophyta</taxon>
        <taxon>Embryophyta</taxon>
        <taxon>Tracheophyta</taxon>
        <taxon>Spermatophyta</taxon>
        <taxon>Magnoliopsida</taxon>
        <taxon>Liliopsida</taxon>
        <taxon>Poales</taxon>
        <taxon>Poaceae</taxon>
        <taxon>BOP clade</taxon>
        <taxon>Pooideae</taxon>
        <taxon>Triticodae</taxon>
        <taxon>Triticeae</taxon>
        <taxon>Triticinae</taxon>
        <taxon>Aegilops</taxon>
    </lineage>
</organism>
<evidence type="ECO:0000313" key="1">
    <source>
        <dbReference type="EnsemblPlants" id="AET1Gv21029600.4"/>
    </source>
</evidence>
<protein>
    <submittedName>
        <fullName evidence="1">Uncharacterized protein</fullName>
    </submittedName>
</protein>
<reference evidence="2" key="1">
    <citation type="journal article" date="2014" name="Science">
        <title>Ancient hybridizations among the ancestral genomes of bread wheat.</title>
        <authorList>
            <consortium name="International Wheat Genome Sequencing Consortium,"/>
            <person name="Marcussen T."/>
            <person name="Sandve S.R."/>
            <person name="Heier L."/>
            <person name="Spannagl M."/>
            <person name="Pfeifer M."/>
            <person name="Jakobsen K.S."/>
            <person name="Wulff B.B."/>
            <person name="Steuernagel B."/>
            <person name="Mayer K.F."/>
            <person name="Olsen O.A."/>
        </authorList>
    </citation>
    <scope>NUCLEOTIDE SEQUENCE [LARGE SCALE GENOMIC DNA]</scope>
    <source>
        <strain evidence="2">cv. AL8/78</strain>
    </source>
</reference>
<evidence type="ECO:0000313" key="2">
    <source>
        <dbReference type="Proteomes" id="UP000015105"/>
    </source>
</evidence>
<dbReference type="EnsemblPlants" id="AET1Gv21029600.4">
    <property type="protein sequence ID" value="AET1Gv21029600.4"/>
    <property type="gene ID" value="AET1Gv21029600"/>
</dbReference>
<dbReference type="AlphaFoldDB" id="A0A453A3U5"/>
<sequence>MEESRRLGGSQLQRTQAAVMPSRFMHSRQFSSEVSNSVQSEKQLACASCISQKQEENYLLIMVVLV</sequence>
<reference evidence="1" key="4">
    <citation type="submission" date="2019-03" db="UniProtKB">
        <authorList>
            <consortium name="EnsemblPlants"/>
        </authorList>
    </citation>
    <scope>IDENTIFICATION</scope>
</reference>
<name>A0A453A3U5_AEGTS</name>
<proteinExistence type="predicted"/>
<dbReference type="Gramene" id="AET1Gv21029600.4">
    <property type="protein sequence ID" value="AET1Gv21029600.4"/>
    <property type="gene ID" value="AET1Gv21029600"/>
</dbReference>
<accession>A0A453A3U5</accession>
<keyword evidence="2" id="KW-1185">Reference proteome</keyword>
<reference evidence="1" key="3">
    <citation type="journal article" date="2017" name="Nature">
        <title>Genome sequence of the progenitor of the wheat D genome Aegilops tauschii.</title>
        <authorList>
            <person name="Luo M.C."/>
            <person name="Gu Y.Q."/>
            <person name="Puiu D."/>
            <person name="Wang H."/>
            <person name="Twardziok S.O."/>
            <person name="Deal K.R."/>
            <person name="Huo N."/>
            <person name="Zhu T."/>
            <person name="Wang L."/>
            <person name="Wang Y."/>
            <person name="McGuire P.E."/>
            <person name="Liu S."/>
            <person name="Long H."/>
            <person name="Ramasamy R.K."/>
            <person name="Rodriguez J.C."/>
            <person name="Van S.L."/>
            <person name="Yuan L."/>
            <person name="Wang Z."/>
            <person name="Xia Z."/>
            <person name="Xiao L."/>
            <person name="Anderson O.D."/>
            <person name="Ouyang S."/>
            <person name="Liang Y."/>
            <person name="Zimin A.V."/>
            <person name="Pertea G."/>
            <person name="Qi P."/>
            <person name="Bennetzen J.L."/>
            <person name="Dai X."/>
            <person name="Dawson M.W."/>
            <person name="Muller H.G."/>
            <person name="Kugler K."/>
            <person name="Rivarola-Duarte L."/>
            <person name="Spannagl M."/>
            <person name="Mayer K.F.X."/>
            <person name="Lu F.H."/>
            <person name="Bevan M.W."/>
            <person name="Leroy P."/>
            <person name="Li P."/>
            <person name="You F.M."/>
            <person name="Sun Q."/>
            <person name="Liu Z."/>
            <person name="Lyons E."/>
            <person name="Wicker T."/>
            <person name="Salzberg S.L."/>
            <person name="Devos K.M."/>
            <person name="Dvorak J."/>
        </authorList>
    </citation>
    <scope>NUCLEOTIDE SEQUENCE [LARGE SCALE GENOMIC DNA]</scope>
    <source>
        <strain evidence="1">cv. AL8/78</strain>
    </source>
</reference>
<dbReference type="Proteomes" id="UP000015105">
    <property type="component" value="Chromosome 1D"/>
</dbReference>